<dbReference type="EMBL" id="JBHSXN010000002">
    <property type="protein sequence ID" value="MFC6953577.1"/>
    <property type="molecule type" value="Genomic_DNA"/>
</dbReference>
<dbReference type="RefSeq" id="WP_336350534.1">
    <property type="nucleotide sequence ID" value="NZ_JAZAQL010000002.1"/>
</dbReference>
<dbReference type="GO" id="GO:0032259">
    <property type="term" value="P:methylation"/>
    <property type="evidence" value="ECO:0007669"/>
    <property type="project" value="UniProtKB-KW"/>
</dbReference>
<dbReference type="Gene3D" id="3.40.50.150">
    <property type="entry name" value="Vaccinia Virus protein VP39"/>
    <property type="match status" value="1"/>
</dbReference>
<keyword evidence="2" id="KW-0808">Transferase</keyword>
<dbReference type="SUPFAM" id="SSF53335">
    <property type="entry name" value="S-adenosyl-L-methionine-dependent methyltransferases"/>
    <property type="match status" value="1"/>
</dbReference>
<keyword evidence="2" id="KW-0489">Methyltransferase</keyword>
<proteinExistence type="predicted"/>
<sequence>MTRDDDSVGDDALAQRTAVRRGYDDLADAYAAERDDANYDVLLDRFLADAPAGPVLDVGCGAGQPVLSDLAADRPVVGLDFSREQLSRADDVAPGRVVQGDMTSLPFADDAFAALTAFCSVIHVPFDQHADVYAEFERVLEPGGELLVTVGADDWSGRNDDWLDSGTPMEWSHYGLEKSRELIEDAGFTVTDAVGILGAGLGDDRATEPRLVEPDADGAGHPFCFARLRE</sequence>
<accession>A0ABD5VHL2</accession>
<dbReference type="EC" id="2.1.1.-" evidence="2"/>
<evidence type="ECO:0000313" key="2">
    <source>
        <dbReference type="EMBL" id="MFC6953577.1"/>
    </source>
</evidence>
<dbReference type="Pfam" id="PF08241">
    <property type="entry name" value="Methyltransf_11"/>
    <property type="match status" value="1"/>
</dbReference>
<comment type="caution">
    <text evidence="2">The sequence shown here is derived from an EMBL/GenBank/DDBJ whole genome shotgun (WGS) entry which is preliminary data.</text>
</comment>
<gene>
    <name evidence="2" type="ORF">ACFQGB_11950</name>
</gene>
<organism evidence="2 3">
    <name type="scientific">Halorubellus litoreus</name>
    <dbReference type="NCBI Taxonomy" id="755308"/>
    <lineage>
        <taxon>Archaea</taxon>
        <taxon>Methanobacteriati</taxon>
        <taxon>Methanobacteriota</taxon>
        <taxon>Stenosarchaea group</taxon>
        <taxon>Halobacteria</taxon>
        <taxon>Halobacteriales</taxon>
        <taxon>Halorubellaceae</taxon>
        <taxon>Halorubellus</taxon>
    </lineage>
</organism>
<protein>
    <submittedName>
        <fullName evidence="2">Class I SAM-dependent methyltransferase</fullName>
        <ecNumber evidence="2">2.1.1.-</ecNumber>
    </submittedName>
</protein>
<keyword evidence="3" id="KW-1185">Reference proteome</keyword>
<dbReference type="PANTHER" id="PTHR43591:SF24">
    <property type="entry name" value="2-METHOXY-6-POLYPRENYL-1,4-BENZOQUINOL METHYLASE, MITOCHONDRIAL"/>
    <property type="match status" value="1"/>
</dbReference>
<dbReference type="GO" id="GO:0008168">
    <property type="term" value="F:methyltransferase activity"/>
    <property type="evidence" value="ECO:0007669"/>
    <property type="project" value="UniProtKB-KW"/>
</dbReference>
<dbReference type="PANTHER" id="PTHR43591">
    <property type="entry name" value="METHYLTRANSFERASE"/>
    <property type="match status" value="1"/>
</dbReference>
<feature type="domain" description="Methyltransferase type 11" evidence="1">
    <location>
        <begin position="56"/>
        <end position="147"/>
    </location>
</feature>
<dbReference type="CDD" id="cd02440">
    <property type="entry name" value="AdoMet_MTases"/>
    <property type="match status" value="1"/>
</dbReference>
<dbReference type="InterPro" id="IPR029063">
    <property type="entry name" value="SAM-dependent_MTases_sf"/>
</dbReference>
<name>A0ABD5VHL2_9EURY</name>
<dbReference type="AlphaFoldDB" id="A0ABD5VHL2"/>
<evidence type="ECO:0000259" key="1">
    <source>
        <dbReference type="Pfam" id="PF08241"/>
    </source>
</evidence>
<reference evidence="2 3" key="1">
    <citation type="journal article" date="2019" name="Int. J. Syst. Evol. Microbiol.">
        <title>The Global Catalogue of Microorganisms (GCM) 10K type strain sequencing project: providing services to taxonomists for standard genome sequencing and annotation.</title>
        <authorList>
            <consortium name="The Broad Institute Genomics Platform"/>
            <consortium name="The Broad Institute Genome Sequencing Center for Infectious Disease"/>
            <person name="Wu L."/>
            <person name="Ma J."/>
        </authorList>
    </citation>
    <scope>NUCLEOTIDE SEQUENCE [LARGE SCALE GENOMIC DNA]</scope>
    <source>
        <strain evidence="2 3">GX26</strain>
    </source>
</reference>
<evidence type="ECO:0000313" key="3">
    <source>
        <dbReference type="Proteomes" id="UP001596395"/>
    </source>
</evidence>
<dbReference type="InterPro" id="IPR013216">
    <property type="entry name" value="Methyltransf_11"/>
</dbReference>
<dbReference type="Proteomes" id="UP001596395">
    <property type="component" value="Unassembled WGS sequence"/>
</dbReference>